<dbReference type="SUPFAM" id="SSF53323">
    <property type="entry name" value="Pyruvate-ferredoxin oxidoreductase, PFOR, domain III"/>
    <property type="match status" value="1"/>
</dbReference>
<feature type="domain" description="Pyruvate/ketoisovalerate oxidoreductase catalytic" evidence="7">
    <location>
        <begin position="732"/>
        <end position="918"/>
    </location>
</feature>
<accession>A0ABW6H7Z2</accession>
<gene>
    <name evidence="10" type="ORF">ACFW88_18000</name>
</gene>
<dbReference type="CDD" id="cd07034">
    <property type="entry name" value="TPP_PYR_PFOR_IOR-alpha_like"/>
    <property type="match status" value="1"/>
</dbReference>
<evidence type="ECO:0000256" key="5">
    <source>
        <dbReference type="ARBA" id="ARBA00023004"/>
    </source>
</evidence>
<dbReference type="Pfam" id="PF02775">
    <property type="entry name" value="TPP_enzyme_C"/>
    <property type="match status" value="1"/>
</dbReference>
<keyword evidence="5" id="KW-0408">Iron</keyword>
<comment type="caution">
    <text evidence="10">The sequence shown here is derived from an EMBL/GenBank/DDBJ whole genome shotgun (WGS) entry which is preliminary data.</text>
</comment>
<protein>
    <submittedName>
        <fullName evidence="10">Indolepyruvate ferredoxin oxidoreductase family protein</fullName>
    </submittedName>
</protein>
<keyword evidence="11" id="KW-1185">Reference proteome</keyword>
<name>A0ABW6H7Z2_9ACTN</name>
<dbReference type="InterPro" id="IPR011766">
    <property type="entry name" value="TPP_enzyme_TPP-bd"/>
</dbReference>
<dbReference type="PANTHER" id="PTHR48084:SF3">
    <property type="entry name" value="SUBUNIT OF PYRUVATE:FLAVODOXIN OXIDOREDUCTASE"/>
    <property type="match status" value="1"/>
</dbReference>
<dbReference type="InterPro" id="IPR019752">
    <property type="entry name" value="Pyrv/ketoisovalerate_OxRed_cat"/>
</dbReference>
<sequence length="1176" mass="125168">MTASVTEVGQQTGRRLRLDDRYRLAEGTVHLSGIQALVRILLDRAAHDRRGGLRTATFVSGYEGSPLAGYDLELARREALLREHDIVHKPGLNEELAATAVMGSQLAGQVSTSRHDGVMGVWYGKSPGLDRACDALRHANLVGTGPTGGAVALVGDDPGAKSSSVPCASEATLADLAMPTLYPADSQDVLDLGVHAQYLSRFSGLWTGLKITTAVADAASTALVAPDRITVTDGDAGPNPHKPSAMLLGANLMALERSLHDVRLPRAVEYARLHGLNRVVVRGPSDRIGILTSGKTYLDVREALRLIGLTDDDLARYGIRILKLGMIFPLEREAVTEFAEGLDHLLVVEEKRPFLEAAVKEILYGRPGAPAVHGKEGPDGRTLFSRSGELDADAVATGLSKVLAPLGVEAALAWRRRPRPRASLSLPLLNRSPYYCSGCPHNTSTTAGGDSLVGAGIGCHAMVLFMDAEQVGTVVGMTQMGGEGAQWIGMEPFVDEDHFVQNIGDGTFMHSGSLAVRAAVAAGVNVTFKLLYNGTVAMTGGQDAVGALPVDRLAATLLDEGVAKVIITTEDRKRVPRAGLPRAVRVLDRARIEEALAELKATPGVTVLIHDQECAAEKRRARRRGRAETPARRVWINERICEGCGDCGRKSNCLSVHPASTEFGRKTRIDQSSCNVDYSCLDGDCPAFMTVIPAEGGRKRRALAPLAADDVPEPVRRAAGGGSFGMRITGIGGTGIVTVSQVLATAAVIDGHQVRGLDQTGLAQKGGAVVSDLKITSGAVEQGARIAGQDCDLYLACDPLVATDPKYLRVASPDRTVAVMSTTEIPTGQMVVDTQVGFPAPGAVRSAVDGAVRQLVALDTGALATELFDDEQYANMLLVGAAYQTGLLPMPASAVEEAITLNAVAVERNIQAFRRGRQAVADPDALRAATAAPEPREAAKAPLPAGAAELVARVTGDTGGELHRLLTVRVADLIGYQDLRYAGDYADFVATVARAERAAAGEDSTELTEAVARYLHKLMAYKDEYEVARLALDPAVDQEITAAFGSGSRRSYLLHPPVLRAAGMDRKIALGTWARPAFRALRALRRVRGTRLDLFGLHPVRRLERELVGEYRESVGDALALLTAENLPVVRRLAELPDAVRGYEDVKLASVEHYRAEKARVTAELRESAALVPAEN</sequence>
<dbReference type="PANTHER" id="PTHR48084">
    <property type="entry name" value="2-OXOGLUTARATE OXIDOREDUCTASE SUBUNIT KORB-RELATED"/>
    <property type="match status" value="1"/>
</dbReference>
<feature type="domain" description="DUF6537" evidence="9">
    <location>
        <begin position="963"/>
        <end position="1157"/>
    </location>
</feature>
<keyword evidence="2" id="KW-0479">Metal-binding</keyword>
<dbReference type="EMBL" id="JBHYTS010000025">
    <property type="protein sequence ID" value="MFE1752405.1"/>
    <property type="molecule type" value="Genomic_DNA"/>
</dbReference>
<dbReference type="InterPro" id="IPR029061">
    <property type="entry name" value="THDP-binding"/>
</dbReference>
<keyword evidence="1" id="KW-0813">Transport</keyword>
<dbReference type="Pfam" id="PF20169">
    <property type="entry name" value="DUF6537"/>
    <property type="match status" value="1"/>
</dbReference>
<dbReference type="SUPFAM" id="SSF52922">
    <property type="entry name" value="TK C-terminal domain-like"/>
    <property type="match status" value="1"/>
</dbReference>
<dbReference type="InterPro" id="IPR002880">
    <property type="entry name" value="Pyrv_Fd/Flavodoxin_OxRdtase_N"/>
</dbReference>
<evidence type="ECO:0000313" key="10">
    <source>
        <dbReference type="EMBL" id="MFE1752405.1"/>
    </source>
</evidence>
<dbReference type="NCBIfam" id="NF009588">
    <property type="entry name" value="PRK13029.1"/>
    <property type="match status" value="1"/>
</dbReference>
<proteinExistence type="predicted"/>
<dbReference type="SUPFAM" id="SSF52518">
    <property type="entry name" value="Thiamin diphosphate-binding fold (THDP-binding)"/>
    <property type="match status" value="2"/>
</dbReference>
<keyword evidence="6" id="KW-0411">Iron-sulfur</keyword>
<evidence type="ECO:0000256" key="3">
    <source>
        <dbReference type="ARBA" id="ARBA00022982"/>
    </source>
</evidence>
<keyword evidence="4" id="KW-0560">Oxidoreductase</keyword>
<feature type="domain" description="Thiamine pyrophosphate enzyme TPP-binding" evidence="8">
    <location>
        <begin position="456"/>
        <end position="607"/>
    </location>
</feature>
<evidence type="ECO:0000259" key="7">
    <source>
        <dbReference type="Pfam" id="PF01558"/>
    </source>
</evidence>
<keyword evidence="3" id="KW-0249">Electron transport</keyword>
<evidence type="ECO:0000256" key="1">
    <source>
        <dbReference type="ARBA" id="ARBA00022448"/>
    </source>
</evidence>
<evidence type="ECO:0000259" key="9">
    <source>
        <dbReference type="Pfam" id="PF20169"/>
    </source>
</evidence>
<evidence type="ECO:0000256" key="2">
    <source>
        <dbReference type="ARBA" id="ARBA00022485"/>
    </source>
</evidence>
<dbReference type="InterPro" id="IPR051457">
    <property type="entry name" value="2-oxoacid:Fd_oxidoreductase"/>
</dbReference>
<dbReference type="Gene3D" id="3.40.50.970">
    <property type="match status" value="2"/>
</dbReference>
<evidence type="ECO:0000259" key="8">
    <source>
        <dbReference type="Pfam" id="PF02775"/>
    </source>
</evidence>
<dbReference type="Proteomes" id="UP001599756">
    <property type="component" value="Unassembled WGS sequence"/>
</dbReference>
<dbReference type="Gene3D" id="3.40.920.10">
    <property type="entry name" value="Pyruvate-ferredoxin oxidoreductase, PFOR, domain III"/>
    <property type="match status" value="1"/>
</dbReference>
<organism evidence="10 11">
    <name type="scientific">Streptomyces anandii</name>
    <dbReference type="NCBI Taxonomy" id="285454"/>
    <lineage>
        <taxon>Bacteria</taxon>
        <taxon>Bacillati</taxon>
        <taxon>Actinomycetota</taxon>
        <taxon>Actinomycetes</taxon>
        <taxon>Kitasatosporales</taxon>
        <taxon>Streptomycetaceae</taxon>
        <taxon>Streptomyces</taxon>
    </lineage>
</organism>
<evidence type="ECO:0000256" key="6">
    <source>
        <dbReference type="ARBA" id="ARBA00023014"/>
    </source>
</evidence>
<evidence type="ECO:0000313" key="11">
    <source>
        <dbReference type="Proteomes" id="UP001599756"/>
    </source>
</evidence>
<dbReference type="InterPro" id="IPR009014">
    <property type="entry name" value="Transketo_C/PFOR_II"/>
</dbReference>
<dbReference type="InterPro" id="IPR046667">
    <property type="entry name" value="DUF6537"/>
</dbReference>
<keyword evidence="2" id="KW-0004">4Fe-4S</keyword>
<dbReference type="InterPro" id="IPR002869">
    <property type="entry name" value="Pyrv_flavodox_OxRed_cen"/>
</dbReference>
<reference evidence="10 11" key="1">
    <citation type="submission" date="2024-09" db="EMBL/GenBank/DDBJ databases">
        <title>The Natural Products Discovery Center: Release of the First 8490 Sequenced Strains for Exploring Actinobacteria Biosynthetic Diversity.</title>
        <authorList>
            <person name="Kalkreuter E."/>
            <person name="Kautsar S.A."/>
            <person name="Yang D."/>
            <person name="Bader C.D."/>
            <person name="Teijaro C.N."/>
            <person name="Fluegel L."/>
            <person name="Davis C.M."/>
            <person name="Simpson J.R."/>
            <person name="Lauterbach L."/>
            <person name="Steele A.D."/>
            <person name="Gui C."/>
            <person name="Meng S."/>
            <person name="Li G."/>
            <person name="Viehrig K."/>
            <person name="Ye F."/>
            <person name="Su P."/>
            <person name="Kiefer A.F."/>
            <person name="Nichols A."/>
            <person name="Cepeda A.J."/>
            <person name="Yan W."/>
            <person name="Fan B."/>
            <person name="Jiang Y."/>
            <person name="Adhikari A."/>
            <person name="Zheng C.-J."/>
            <person name="Schuster L."/>
            <person name="Cowan T.M."/>
            <person name="Smanski M.J."/>
            <person name="Chevrette M.G."/>
            <person name="De Carvalho L.P.S."/>
            <person name="Shen B."/>
        </authorList>
    </citation>
    <scope>NUCLEOTIDE SEQUENCE [LARGE SCALE GENOMIC DNA]</scope>
    <source>
        <strain evidence="10 11">NPDC059500</strain>
    </source>
</reference>
<dbReference type="RefSeq" id="WP_381798542.1">
    <property type="nucleotide sequence ID" value="NZ_JBHYTS010000025.1"/>
</dbReference>
<dbReference type="Pfam" id="PF01558">
    <property type="entry name" value="POR"/>
    <property type="match status" value="1"/>
</dbReference>
<dbReference type="NCBIfam" id="NF009589">
    <property type="entry name" value="PRK13030.1"/>
    <property type="match status" value="1"/>
</dbReference>
<evidence type="ECO:0000256" key="4">
    <source>
        <dbReference type="ARBA" id="ARBA00023002"/>
    </source>
</evidence>